<evidence type="ECO:0000313" key="5">
    <source>
        <dbReference type="Proteomes" id="UP000809243"/>
    </source>
</evidence>
<dbReference type="AlphaFoldDB" id="A0A938YV56"/>
<feature type="domain" description="Glycosyltransferase subfamily 4-like N-terminal" evidence="3">
    <location>
        <begin position="117"/>
        <end position="161"/>
    </location>
</feature>
<protein>
    <submittedName>
        <fullName evidence="4">Glycosyltransferase</fullName>
    </submittedName>
</protein>
<evidence type="ECO:0000259" key="3">
    <source>
        <dbReference type="Pfam" id="PF13439"/>
    </source>
</evidence>
<reference evidence="4" key="1">
    <citation type="submission" date="2021-01" db="EMBL/GenBank/DDBJ databases">
        <title>Active Sulfur Cycling in an Early Earth Analoge.</title>
        <authorList>
            <person name="Hahn C.R."/>
            <person name="Youssef N.H."/>
            <person name="Elshahed M."/>
        </authorList>
    </citation>
    <scope>NUCLEOTIDE SEQUENCE</scope>
    <source>
        <strain evidence="4">Zod_Metabat.1151</strain>
    </source>
</reference>
<name>A0A938YV56_9ARCH</name>
<evidence type="ECO:0000256" key="1">
    <source>
        <dbReference type="ARBA" id="ARBA00022679"/>
    </source>
</evidence>
<dbReference type="EMBL" id="JAFGDB010000076">
    <property type="protein sequence ID" value="MBN2067709.1"/>
    <property type="molecule type" value="Genomic_DNA"/>
</dbReference>
<dbReference type="SUPFAM" id="SSF53756">
    <property type="entry name" value="UDP-Glycosyltransferase/glycogen phosphorylase"/>
    <property type="match status" value="1"/>
</dbReference>
<evidence type="ECO:0000313" key="4">
    <source>
        <dbReference type="EMBL" id="MBN2067709.1"/>
    </source>
</evidence>
<feature type="domain" description="Glycosyl transferase family 1" evidence="2">
    <location>
        <begin position="179"/>
        <end position="321"/>
    </location>
</feature>
<comment type="caution">
    <text evidence="4">The sequence shown here is derived from an EMBL/GenBank/DDBJ whole genome shotgun (WGS) entry which is preliminary data.</text>
</comment>
<gene>
    <name evidence="4" type="ORF">JW744_04535</name>
</gene>
<dbReference type="Pfam" id="PF00534">
    <property type="entry name" value="Glycos_transf_1"/>
    <property type="match status" value="1"/>
</dbReference>
<dbReference type="Gene3D" id="3.40.50.2000">
    <property type="entry name" value="Glycogen Phosphorylase B"/>
    <property type="match status" value="2"/>
</dbReference>
<sequence>MEKIRVLFNTSRHAFQNKGGGEVLLLKSKQHLEKEGVQGEIFQAGKGRFKGFDLFHNFSIHRSCFQQIRAAKEAGIPVALSPVYWPSLRYSLLWNKGLGKKAKAVAVELINMLDFLSLSKVRKMFQMSDAVLASSRAVAEIYRKRFNVPSEKISIVYNGVDKRFKSAKPAPFQSKHGLKGFVLYVGRVEPRKNVLSLVRAMKGVDEKLVVIGGAKSGSEAYFEQCKREAGKNVFFLGKIDHESEMLASAYAACKVFALPSWYETPGLAALEAGLAGANVAITREGSTREYFSNKAAYVNPNSVEDIREKVKQQLEKPKSSDLAAHIEKNFLWENTATQTRKAYGKILRGKHAAEMAGNGKHAAKAAALKGGIKR</sequence>
<accession>A0A938YV56</accession>
<evidence type="ECO:0000259" key="2">
    <source>
        <dbReference type="Pfam" id="PF00534"/>
    </source>
</evidence>
<dbReference type="PANTHER" id="PTHR46401:SF2">
    <property type="entry name" value="GLYCOSYLTRANSFERASE WBBK-RELATED"/>
    <property type="match status" value="1"/>
</dbReference>
<keyword evidence="1" id="KW-0808">Transferase</keyword>
<dbReference type="GO" id="GO:0016757">
    <property type="term" value="F:glycosyltransferase activity"/>
    <property type="evidence" value="ECO:0007669"/>
    <property type="project" value="InterPro"/>
</dbReference>
<proteinExistence type="predicted"/>
<dbReference type="InterPro" id="IPR001296">
    <property type="entry name" value="Glyco_trans_1"/>
</dbReference>
<organism evidence="4 5">
    <name type="scientific">Candidatus Iainarchaeum sp</name>
    <dbReference type="NCBI Taxonomy" id="3101447"/>
    <lineage>
        <taxon>Archaea</taxon>
        <taxon>Candidatus Iainarchaeota</taxon>
        <taxon>Candidatus Iainarchaeia</taxon>
        <taxon>Candidatus Iainarchaeales</taxon>
        <taxon>Candidatus Iainarchaeaceae</taxon>
        <taxon>Candidatus Iainarchaeum</taxon>
    </lineage>
</organism>
<dbReference type="Proteomes" id="UP000809243">
    <property type="component" value="Unassembled WGS sequence"/>
</dbReference>
<dbReference type="InterPro" id="IPR028098">
    <property type="entry name" value="Glyco_trans_4-like_N"/>
</dbReference>
<dbReference type="PANTHER" id="PTHR46401">
    <property type="entry name" value="GLYCOSYLTRANSFERASE WBBK-RELATED"/>
    <property type="match status" value="1"/>
</dbReference>
<dbReference type="Pfam" id="PF13439">
    <property type="entry name" value="Glyco_transf_4"/>
    <property type="match status" value="1"/>
</dbReference>